<sequence length="251" mass="27873">MVFLSFNSAITAPDDVAELHGEDQDDGGMPDGLALRFTWVVWQQRAASKTVPYEQATKQLATMASVEDFWQTWEVLPQPSELLTRRMASKTSDAEAETPLVDALMIFRQGVLPQWEDAANSGGGHFQFHFKTSMGGAQIDEYWNNVVLGTLGNTLEPADMITGLRLVDKVTGLKAGVPSTIRIEVWFGSAQDQQAVAALQRNVECCLATRTLEGRLGNVPKAELKVHKLTRHQREKRPCQSSTQSRLMRTK</sequence>
<keyword evidence="1" id="KW-0396">Initiation factor</keyword>
<reference evidence="1 2" key="1">
    <citation type="submission" date="2024-02" db="EMBL/GenBank/DDBJ databases">
        <authorList>
            <person name="Chen Y."/>
            <person name="Shah S."/>
            <person name="Dougan E. K."/>
            <person name="Thang M."/>
            <person name="Chan C."/>
        </authorList>
    </citation>
    <scope>NUCLEOTIDE SEQUENCE [LARGE SCALE GENOMIC DNA]</scope>
</reference>
<protein>
    <submittedName>
        <fullName evidence="1">Eukaryotic translation initiation factor NCBP (Novel cap-binding protein) (NCBP) (mRNA cap-binding protein)</fullName>
    </submittedName>
</protein>
<dbReference type="InterPro" id="IPR001040">
    <property type="entry name" value="TIF_eIF_4E"/>
</dbReference>
<dbReference type="Proteomes" id="UP001642464">
    <property type="component" value="Unassembled WGS sequence"/>
</dbReference>
<dbReference type="PANTHER" id="PTHR11960:SF8">
    <property type="entry name" value="EUKARYOTIC TRANSLATION INITIATION FACTOR 4E1-RELATED"/>
    <property type="match status" value="1"/>
</dbReference>
<dbReference type="Pfam" id="PF01652">
    <property type="entry name" value="IF4E"/>
    <property type="match status" value="1"/>
</dbReference>
<dbReference type="EMBL" id="CAXAMM010000070">
    <property type="protein sequence ID" value="CAK8985792.1"/>
    <property type="molecule type" value="Genomic_DNA"/>
</dbReference>
<dbReference type="GO" id="GO:0003743">
    <property type="term" value="F:translation initiation factor activity"/>
    <property type="evidence" value="ECO:0007669"/>
    <property type="project" value="UniProtKB-KW"/>
</dbReference>
<comment type="caution">
    <text evidence="1">The sequence shown here is derived from an EMBL/GenBank/DDBJ whole genome shotgun (WGS) entry which is preliminary data.</text>
</comment>
<dbReference type="PANTHER" id="PTHR11960">
    <property type="entry name" value="EUKARYOTIC TRANSLATION INITIATION FACTOR 4E RELATED"/>
    <property type="match status" value="1"/>
</dbReference>
<dbReference type="Gene3D" id="3.30.760.10">
    <property type="entry name" value="RNA Cap, Translation Initiation Factor Eif4e"/>
    <property type="match status" value="1"/>
</dbReference>
<proteinExistence type="predicted"/>
<dbReference type="SUPFAM" id="SSF55418">
    <property type="entry name" value="eIF4e-like"/>
    <property type="match status" value="1"/>
</dbReference>
<gene>
    <name evidence="1" type="ORF">SCF082_LOCUS280</name>
</gene>
<accession>A0ABP0H6U8</accession>
<evidence type="ECO:0000313" key="1">
    <source>
        <dbReference type="EMBL" id="CAK8985792.1"/>
    </source>
</evidence>
<organism evidence="1 2">
    <name type="scientific">Durusdinium trenchii</name>
    <dbReference type="NCBI Taxonomy" id="1381693"/>
    <lineage>
        <taxon>Eukaryota</taxon>
        <taxon>Sar</taxon>
        <taxon>Alveolata</taxon>
        <taxon>Dinophyceae</taxon>
        <taxon>Suessiales</taxon>
        <taxon>Symbiodiniaceae</taxon>
        <taxon>Durusdinium</taxon>
    </lineage>
</organism>
<keyword evidence="2" id="KW-1185">Reference proteome</keyword>
<keyword evidence="1" id="KW-0648">Protein biosynthesis</keyword>
<name>A0ABP0H6U8_9DINO</name>
<evidence type="ECO:0000313" key="2">
    <source>
        <dbReference type="Proteomes" id="UP001642464"/>
    </source>
</evidence>
<dbReference type="InterPro" id="IPR023398">
    <property type="entry name" value="TIF_eIF4e-like"/>
</dbReference>